<evidence type="ECO:0000259" key="2">
    <source>
        <dbReference type="Pfam" id="PF03313"/>
    </source>
</evidence>
<gene>
    <name evidence="3" type="ORF">SAMN06265379_103364</name>
</gene>
<dbReference type="PIRSF" id="PIRSF006054">
    <property type="entry name" value="UCP006054"/>
    <property type="match status" value="1"/>
</dbReference>
<dbReference type="InterPro" id="IPR005130">
    <property type="entry name" value="Ser_deHydtase-like_asu"/>
</dbReference>
<comment type="similarity">
    <text evidence="1">Belongs to the UPF0597 family.</text>
</comment>
<dbReference type="OrthoDB" id="41906at2"/>
<evidence type="ECO:0000256" key="1">
    <source>
        <dbReference type="HAMAP-Rule" id="MF_01845"/>
    </source>
</evidence>
<dbReference type="AlphaFoldDB" id="A0A521CRD8"/>
<dbReference type="PANTHER" id="PTHR30501">
    <property type="entry name" value="UPF0597 PROTEIN YHAM"/>
    <property type="match status" value="1"/>
</dbReference>
<proteinExistence type="inferred from homology"/>
<evidence type="ECO:0000313" key="4">
    <source>
        <dbReference type="Proteomes" id="UP000319040"/>
    </source>
</evidence>
<feature type="domain" description="Serine dehydratase-like alpha subunit" evidence="2">
    <location>
        <begin position="179"/>
        <end position="425"/>
    </location>
</feature>
<dbReference type="Proteomes" id="UP000319040">
    <property type="component" value="Unassembled WGS sequence"/>
</dbReference>
<dbReference type="HAMAP" id="MF_01845">
    <property type="entry name" value="UPF0597"/>
    <property type="match status" value="1"/>
</dbReference>
<organism evidence="3 4">
    <name type="scientific">Saccharicrinis carchari</name>
    <dbReference type="NCBI Taxonomy" id="1168039"/>
    <lineage>
        <taxon>Bacteria</taxon>
        <taxon>Pseudomonadati</taxon>
        <taxon>Bacteroidota</taxon>
        <taxon>Bacteroidia</taxon>
        <taxon>Marinilabiliales</taxon>
        <taxon>Marinilabiliaceae</taxon>
        <taxon>Saccharicrinis</taxon>
    </lineage>
</organism>
<dbReference type="PANTHER" id="PTHR30501:SF2">
    <property type="entry name" value="UPF0597 PROTEIN YHAM"/>
    <property type="match status" value="1"/>
</dbReference>
<reference evidence="3 4" key="1">
    <citation type="submission" date="2017-05" db="EMBL/GenBank/DDBJ databases">
        <authorList>
            <person name="Varghese N."/>
            <person name="Submissions S."/>
        </authorList>
    </citation>
    <scope>NUCLEOTIDE SEQUENCE [LARGE SCALE GENOMIC DNA]</scope>
    <source>
        <strain evidence="3 4">DSM 27040</strain>
    </source>
</reference>
<evidence type="ECO:0000313" key="3">
    <source>
        <dbReference type="EMBL" id="SMO61230.1"/>
    </source>
</evidence>
<name>A0A521CRD8_SACCC</name>
<sequence>MSYTFKEHTMYNDFLCKLKEEFVPALGCTEPIAVAYAAALSREILNEEPEKIKLRVSGNIFKNGIGVGIPGSGMVGLTIAGAMGALGGNPKYELEVLDGISTDIIEKSKEFVNQNLVSIDVKSDVPKLYIECTCYSGNHTGRVIIENRHTNVVLKEKNGNVIFKKNSGKADTVRNDFKEWNFKKIYNFVQEVKIEDIEFLQKGITLNNNIAREGLTGNYGLQVGKSMMLSMEKGLLSKDLMNKSIMLAAAASDARMAGSSMPVMSNCGSGNQGISVTIPVVVVAQELGASQDKLLRAMTLALLVSIYMKSFVGQLSALCGVLLSTTGAACGITYIMGGNLEQLGMTLQNMTGSVTGMICDGAKFGCSHKISSSVGAAIQSSLLAMNHNHLNGLNGIIDDDIDATIRNIGRLATEGMEVTDDVILQTMLDKIKKFE</sequence>
<dbReference type="GO" id="GO:0080146">
    <property type="term" value="F:L-cysteine desulfhydrase activity"/>
    <property type="evidence" value="ECO:0007669"/>
    <property type="project" value="TreeGrafter"/>
</dbReference>
<dbReference type="EMBL" id="FXTB01000003">
    <property type="protein sequence ID" value="SMO61230.1"/>
    <property type="molecule type" value="Genomic_DNA"/>
</dbReference>
<keyword evidence="4" id="KW-1185">Reference proteome</keyword>
<accession>A0A521CRD8</accession>
<protein>
    <recommendedName>
        <fullName evidence="1">UPF0597 protein SAMN06265379_103364</fullName>
    </recommendedName>
</protein>
<dbReference type="GO" id="GO:0019450">
    <property type="term" value="P:L-cysteine catabolic process to pyruvate"/>
    <property type="evidence" value="ECO:0007669"/>
    <property type="project" value="TreeGrafter"/>
</dbReference>
<dbReference type="RefSeq" id="WP_142533051.1">
    <property type="nucleotide sequence ID" value="NZ_FXTB01000003.1"/>
</dbReference>
<dbReference type="Pfam" id="PF03313">
    <property type="entry name" value="SDH_alpha"/>
    <property type="match status" value="1"/>
</dbReference>
<dbReference type="InterPro" id="IPR021144">
    <property type="entry name" value="UPF0597"/>
</dbReference>